<organism evidence="1">
    <name type="scientific">Arion vulgaris</name>
    <dbReference type="NCBI Taxonomy" id="1028688"/>
    <lineage>
        <taxon>Eukaryota</taxon>
        <taxon>Metazoa</taxon>
        <taxon>Spiralia</taxon>
        <taxon>Lophotrochozoa</taxon>
        <taxon>Mollusca</taxon>
        <taxon>Gastropoda</taxon>
        <taxon>Heterobranchia</taxon>
        <taxon>Euthyneura</taxon>
        <taxon>Panpulmonata</taxon>
        <taxon>Eupulmonata</taxon>
        <taxon>Stylommatophora</taxon>
        <taxon>Helicina</taxon>
        <taxon>Arionoidea</taxon>
        <taxon>Arionidae</taxon>
        <taxon>Arion</taxon>
    </lineage>
</organism>
<feature type="non-terminal residue" evidence="1">
    <location>
        <position position="1"/>
    </location>
</feature>
<sequence length="177" mass="20245">FPATSPNDTIDGDLRKSLVNEQNCAQTKAIPMKVIRSQVDVSLTKYENSERKSRLPFKMRPPFEALFRKGKRSASAEDTQHRGRLYKYITDTRLTDDQTSFTSRLNFNQSLSPQKVSSTVNFDRTQNSIDTEEHMLSVRSSEFQKNSKSKRLSLSRVASDLKYKFFKQSSTCKSAGI</sequence>
<accession>A0A0B6YQ33</accession>
<gene>
    <name evidence="1" type="primary">ORF32881</name>
</gene>
<dbReference type="AlphaFoldDB" id="A0A0B6YQ33"/>
<protein>
    <submittedName>
        <fullName evidence="1">Uncharacterized protein</fullName>
    </submittedName>
</protein>
<name>A0A0B6YQ33_9EUPU</name>
<proteinExistence type="predicted"/>
<dbReference type="EMBL" id="HACG01011509">
    <property type="protein sequence ID" value="CEK58374.1"/>
    <property type="molecule type" value="Transcribed_RNA"/>
</dbReference>
<feature type="non-terminal residue" evidence="1">
    <location>
        <position position="177"/>
    </location>
</feature>
<reference evidence="1" key="1">
    <citation type="submission" date="2014-12" db="EMBL/GenBank/DDBJ databases">
        <title>Insight into the proteome of Arion vulgaris.</title>
        <authorList>
            <person name="Aradska J."/>
            <person name="Bulat T."/>
            <person name="Smidak R."/>
            <person name="Sarate P."/>
            <person name="Gangsoo J."/>
            <person name="Sialana F."/>
            <person name="Bilban M."/>
            <person name="Lubec G."/>
        </authorList>
    </citation>
    <scope>NUCLEOTIDE SEQUENCE</scope>
    <source>
        <tissue evidence="1">Skin</tissue>
    </source>
</reference>
<evidence type="ECO:0000313" key="1">
    <source>
        <dbReference type="EMBL" id="CEK58374.1"/>
    </source>
</evidence>